<accession>A0ABS9L0F6</accession>
<dbReference type="EMBL" id="JAKLTR010000030">
    <property type="protein sequence ID" value="MCG2617998.1"/>
    <property type="molecule type" value="Genomic_DNA"/>
</dbReference>
<sequence length="95" mass="11171">MERGFYITLNIKTGSGFEKYGKFFVGEDEDTSLAIFRKMKGTEDADDKNFLQVDFVEMKETLPLNIKMLSCTLDEMTENFRTITKEIFKRFNLKM</sequence>
<proteinExistence type="predicted"/>
<name>A0ABS9L0F6_9BACT</name>
<reference evidence="1" key="1">
    <citation type="submission" date="2022-01" db="EMBL/GenBank/DDBJ databases">
        <authorList>
            <person name="Jo J.-H."/>
            <person name="Im W.-T."/>
        </authorList>
    </citation>
    <scope>NUCLEOTIDE SEQUENCE</scope>
    <source>
        <strain evidence="1">NA20</strain>
    </source>
</reference>
<dbReference type="Proteomes" id="UP001165367">
    <property type="component" value="Unassembled WGS sequence"/>
</dbReference>
<evidence type="ECO:0000313" key="1">
    <source>
        <dbReference type="EMBL" id="MCG2617998.1"/>
    </source>
</evidence>
<evidence type="ECO:0000313" key="2">
    <source>
        <dbReference type="Proteomes" id="UP001165367"/>
    </source>
</evidence>
<protein>
    <submittedName>
        <fullName evidence="1">Uncharacterized protein</fullName>
    </submittedName>
</protein>
<dbReference type="RefSeq" id="WP_237877031.1">
    <property type="nucleotide sequence ID" value="NZ_JAKLTR010000030.1"/>
</dbReference>
<organism evidence="1 2">
    <name type="scientific">Terrimonas ginsenosidimutans</name>
    <dbReference type="NCBI Taxonomy" id="2908004"/>
    <lineage>
        <taxon>Bacteria</taxon>
        <taxon>Pseudomonadati</taxon>
        <taxon>Bacteroidota</taxon>
        <taxon>Chitinophagia</taxon>
        <taxon>Chitinophagales</taxon>
        <taxon>Chitinophagaceae</taxon>
        <taxon>Terrimonas</taxon>
    </lineage>
</organism>
<gene>
    <name evidence="1" type="ORF">LZZ85_27090</name>
</gene>
<comment type="caution">
    <text evidence="1">The sequence shown here is derived from an EMBL/GenBank/DDBJ whole genome shotgun (WGS) entry which is preliminary data.</text>
</comment>
<keyword evidence="2" id="KW-1185">Reference proteome</keyword>